<accession>A0ABP9E0D2</accession>
<feature type="transmembrane region" description="Helical" evidence="1">
    <location>
        <begin position="12"/>
        <end position="31"/>
    </location>
</feature>
<evidence type="ECO:0008006" key="4">
    <source>
        <dbReference type="Google" id="ProtNLM"/>
    </source>
</evidence>
<feature type="transmembrane region" description="Helical" evidence="1">
    <location>
        <begin position="37"/>
        <end position="57"/>
    </location>
</feature>
<feature type="transmembrane region" description="Helical" evidence="1">
    <location>
        <begin position="96"/>
        <end position="115"/>
    </location>
</feature>
<dbReference type="RefSeq" id="WP_345698983.1">
    <property type="nucleotide sequence ID" value="NZ_BAABIS010000001.1"/>
</dbReference>
<protein>
    <recommendedName>
        <fullName evidence="4">ATP synthase I</fullName>
    </recommendedName>
</protein>
<dbReference type="Proteomes" id="UP001501752">
    <property type="component" value="Unassembled WGS sequence"/>
</dbReference>
<sequence>MPSHDARILRGAAIPTAVAGLIAVAIATAVAGSKGLIGALLATLVVMGFFSFGQVALDRLTRNNPQMMMAAGLLVYTTQILLIAIVLAVFKNTSLFDTKVFGFTLLGCALIWTGFQVRGAMKAKMYYVQPDERDDKPKSGRQP</sequence>
<evidence type="ECO:0000256" key="1">
    <source>
        <dbReference type="SAM" id="Phobius"/>
    </source>
</evidence>
<evidence type="ECO:0000313" key="2">
    <source>
        <dbReference type="EMBL" id="GAA4864548.1"/>
    </source>
</evidence>
<name>A0ABP9E0D2_9ACTN</name>
<keyword evidence="1" id="KW-0812">Transmembrane</keyword>
<keyword evidence="1" id="KW-0472">Membrane</keyword>
<gene>
    <name evidence="2" type="ORF">GCM10023235_48560</name>
</gene>
<proteinExistence type="predicted"/>
<keyword evidence="3" id="KW-1185">Reference proteome</keyword>
<dbReference type="EMBL" id="BAABIS010000001">
    <property type="protein sequence ID" value="GAA4864548.1"/>
    <property type="molecule type" value="Genomic_DNA"/>
</dbReference>
<feature type="transmembrane region" description="Helical" evidence="1">
    <location>
        <begin position="69"/>
        <end position="90"/>
    </location>
</feature>
<organism evidence="2 3">
    <name type="scientific">Kitasatospora terrestris</name>
    <dbReference type="NCBI Taxonomy" id="258051"/>
    <lineage>
        <taxon>Bacteria</taxon>
        <taxon>Bacillati</taxon>
        <taxon>Actinomycetota</taxon>
        <taxon>Actinomycetes</taxon>
        <taxon>Kitasatosporales</taxon>
        <taxon>Streptomycetaceae</taxon>
        <taxon>Kitasatospora</taxon>
    </lineage>
</organism>
<keyword evidence="1" id="KW-1133">Transmembrane helix</keyword>
<evidence type="ECO:0000313" key="3">
    <source>
        <dbReference type="Proteomes" id="UP001501752"/>
    </source>
</evidence>
<comment type="caution">
    <text evidence="2">The sequence shown here is derived from an EMBL/GenBank/DDBJ whole genome shotgun (WGS) entry which is preliminary data.</text>
</comment>
<reference evidence="3" key="1">
    <citation type="journal article" date="2019" name="Int. J. Syst. Evol. Microbiol.">
        <title>The Global Catalogue of Microorganisms (GCM) 10K type strain sequencing project: providing services to taxonomists for standard genome sequencing and annotation.</title>
        <authorList>
            <consortium name="The Broad Institute Genomics Platform"/>
            <consortium name="The Broad Institute Genome Sequencing Center for Infectious Disease"/>
            <person name="Wu L."/>
            <person name="Ma J."/>
        </authorList>
    </citation>
    <scope>NUCLEOTIDE SEQUENCE [LARGE SCALE GENOMIC DNA]</scope>
    <source>
        <strain evidence="3">JCM 13006</strain>
    </source>
</reference>